<comment type="caution">
    <text evidence="1">The sequence shown here is derived from an EMBL/GenBank/DDBJ whole genome shotgun (WGS) entry which is preliminary data.</text>
</comment>
<dbReference type="Proteomes" id="UP000326169">
    <property type="component" value="Unassembled WGS sequence"/>
</dbReference>
<evidence type="ECO:0000313" key="2">
    <source>
        <dbReference type="Proteomes" id="UP000326169"/>
    </source>
</evidence>
<dbReference type="EMBL" id="BIMW01000127">
    <property type="protein sequence ID" value="GCE95340.1"/>
    <property type="molecule type" value="Genomic_DNA"/>
</dbReference>
<keyword evidence="2" id="KW-1185">Reference proteome</keyword>
<proteinExistence type="predicted"/>
<evidence type="ECO:0000313" key="1">
    <source>
        <dbReference type="EMBL" id="GCE95340.1"/>
    </source>
</evidence>
<reference evidence="1 2" key="1">
    <citation type="journal article" date="2019" name="J Genomics">
        <title>The Draft Genome of a Hydrogen-producing Cyanobacterium, Arthrospira platensis NIES-46.</title>
        <authorList>
            <person name="Suzuki S."/>
            <person name="Yamaguchi H."/>
            <person name="Kawachi M."/>
        </authorList>
    </citation>
    <scope>NUCLEOTIDE SEQUENCE [LARGE SCALE GENOMIC DNA]</scope>
    <source>
        <strain evidence="1 2">NIES-46</strain>
    </source>
</reference>
<name>A0A5M3TBH7_LIMPL</name>
<dbReference type="GeneID" id="301685835"/>
<gene>
    <name evidence="1" type="ORF">NIES46_34030</name>
</gene>
<dbReference type="RefSeq" id="WP_157888691.1">
    <property type="nucleotide sequence ID" value="NZ_BIMW01000127.1"/>
</dbReference>
<accession>A0A5M3TBH7</accession>
<protein>
    <submittedName>
        <fullName evidence="1">Uncharacterized protein</fullName>
    </submittedName>
</protein>
<organism evidence="1 2">
    <name type="scientific">Limnospira platensis NIES-46</name>
    <dbReference type="NCBI Taxonomy" id="1236695"/>
    <lineage>
        <taxon>Bacteria</taxon>
        <taxon>Bacillati</taxon>
        <taxon>Cyanobacteriota</taxon>
        <taxon>Cyanophyceae</taxon>
        <taxon>Oscillatoriophycideae</taxon>
        <taxon>Oscillatoriales</taxon>
        <taxon>Sirenicapillariaceae</taxon>
        <taxon>Limnospira</taxon>
    </lineage>
</organism>
<sequence length="48" mass="5323">MNFIPKSSDPSCEGWLKMLDRVFRQPNLQANLASNTIAASVTTPDPFL</sequence>